<keyword evidence="6" id="KW-0915">Sodium</keyword>
<evidence type="ECO:0000313" key="7">
    <source>
        <dbReference type="EMBL" id="SHJ82413.1"/>
    </source>
</evidence>
<accession>A0A1M6MGF5</accession>
<feature type="transmembrane region" description="Helical" evidence="6">
    <location>
        <begin position="110"/>
        <end position="131"/>
    </location>
</feature>
<dbReference type="InterPro" id="IPR023171">
    <property type="entry name" value="Na/H_antiporter_dom_sf"/>
</dbReference>
<dbReference type="RefSeq" id="WP_072909803.1">
    <property type="nucleotide sequence ID" value="NZ_FQZT01000018.1"/>
</dbReference>
<dbReference type="Gene3D" id="1.20.1530.10">
    <property type="entry name" value="Na+/H+ antiporter like domain"/>
    <property type="match status" value="1"/>
</dbReference>
<dbReference type="Proteomes" id="UP000184171">
    <property type="component" value="Unassembled WGS sequence"/>
</dbReference>
<comment type="similarity">
    <text evidence="6">Belongs to the NhaA Na(+)/H(+) (TC 2.A.33) antiporter family.</text>
</comment>
<comment type="subcellular location">
    <subcellularLocation>
        <location evidence="1">Cell inner membrane</location>
        <topology evidence="1">Multi-pass membrane protein</topology>
    </subcellularLocation>
    <subcellularLocation>
        <location evidence="6">Cell membrane</location>
        <topology evidence="6">Multi-pass membrane protein</topology>
    </subcellularLocation>
</comment>
<evidence type="ECO:0000256" key="5">
    <source>
        <dbReference type="ARBA" id="ARBA00023136"/>
    </source>
</evidence>
<feature type="transmembrane region" description="Helical" evidence="6">
    <location>
        <begin position="137"/>
        <end position="156"/>
    </location>
</feature>
<dbReference type="GO" id="GO:0015385">
    <property type="term" value="F:sodium:proton antiporter activity"/>
    <property type="evidence" value="ECO:0007669"/>
    <property type="project" value="UniProtKB-UniRule"/>
</dbReference>
<dbReference type="InterPro" id="IPR004670">
    <property type="entry name" value="NhaA"/>
</dbReference>
<evidence type="ECO:0000313" key="8">
    <source>
        <dbReference type="Proteomes" id="UP000184171"/>
    </source>
</evidence>
<organism evidence="7 8">
    <name type="scientific">Malonomonas rubra DSM 5091</name>
    <dbReference type="NCBI Taxonomy" id="1122189"/>
    <lineage>
        <taxon>Bacteria</taxon>
        <taxon>Pseudomonadati</taxon>
        <taxon>Thermodesulfobacteriota</taxon>
        <taxon>Desulfuromonadia</taxon>
        <taxon>Desulfuromonadales</taxon>
        <taxon>Geopsychrobacteraceae</taxon>
        <taxon>Malonomonas</taxon>
    </lineage>
</organism>
<dbReference type="STRING" id="1122189.SAMN02745165_03267"/>
<feature type="transmembrane region" description="Helical" evidence="6">
    <location>
        <begin position="380"/>
        <end position="405"/>
    </location>
</feature>
<evidence type="ECO:0000256" key="2">
    <source>
        <dbReference type="ARBA" id="ARBA00022475"/>
    </source>
</evidence>
<dbReference type="NCBIfam" id="TIGR00773">
    <property type="entry name" value="NhaA"/>
    <property type="match status" value="1"/>
</dbReference>
<evidence type="ECO:0000256" key="3">
    <source>
        <dbReference type="ARBA" id="ARBA00022692"/>
    </source>
</evidence>
<keyword evidence="6" id="KW-0813">Transport</keyword>
<comment type="catalytic activity">
    <reaction evidence="6">
        <text>Na(+)(in) + 2 H(+)(out) = Na(+)(out) + 2 H(+)(in)</text>
        <dbReference type="Rhea" id="RHEA:29251"/>
        <dbReference type="ChEBI" id="CHEBI:15378"/>
        <dbReference type="ChEBI" id="CHEBI:29101"/>
    </reaction>
</comment>
<keyword evidence="6" id="KW-0050">Antiport</keyword>
<keyword evidence="6" id="KW-0739">Sodium transport</keyword>
<dbReference type="Pfam" id="PF06965">
    <property type="entry name" value="Na_H_antiport_1"/>
    <property type="match status" value="1"/>
</dbReference>
<protein>
    <recommendedName>
        <fullName evidence="6">Na(+)/H(+) antiporter NhaA</fullName>
    </recommendedName>
    <alternativeName>
        <fullName evidence="6">Sodium/proton antiporter NhaA</fullName>
    </alternativeName>
</protein>
<gene>
    <name evidence="6" type="primary">nhaA</name>
    <name evidence="7" type="ORF">SAMN02745165_03267</name>
</gene>
<dbReference type="PANTHER" id="PTHR30341:SF0">
    <property type="entry name" value="NA(+)_H(+) ANTIPORTER NHAA"/>
    <property type="match status" value="1"/>
</dbReference>
<dbReference type="HAMAP" id="MF_01844">
    <property type="entry name" value="NhaA"/>
    <property type="match status" value="1"/>
</dbReference>
<proteinExistence type="inferred from homology"/>
<reference evidence="7 8" key="1">
    <citation type="submission" date="2016-11" db="EMBL/GenBank/DDBJ databases">
        <authorList>
            <person name="Jaros S."/>
            <person name="Januszkiewicz K."/>
            <person name="Wedrychowicz H."/>
        </authorList>
    </citation>
    <scope>NUCLEOTIDE SEQUENCE [LARGE SCALE GENOMIC DNA]</scope>
    <source>
        <strain evidence="7 8">DSM 5091</strain>
    </source>
</reference>
<dbReference type="AlphaFoldDB" id="A0A1M6MGF5"/>
<sequence length="444" mass="48480">MDFEDFAKSLAELKRPFESFLRRQASGGIVLLLATFLALICANTPLRESYHHLWETKISLGADSWGIKQSLHHWINDGLMAIFFFVVGLELKREFLAGELTSVRKATLPVLAAVGGMLVPAAIYLFLVPGLPEAKGWGVPMATDIAFALGVIALLGKRIPRSLAIFLTALAIVDDLGAVIIIALFYSENISVVCLLIAGGLWAVLFAGNRVKIQHPVFYALLGLGLWLAMLKSGIHPSIAGVMIGATIPVHPRYSRELFLEKAEHLLVLYRKLRKTEGPFVHERKIGTLLALESLCHDSLSPLQRMEHEMHRWVIFGIMPLFAFANAGVSLSWNELQLSFTQPVTFGIIAGLFIGKPLGIILFSRLAVALKLAELPQGASWLTLLGVGTLGGIGFTMSIFITNLAFYRPELISQAKVGIFIASLLAGISGYLLLARFAQEKTGV</sequence>
<evidence type="ECO:0000256" key="6">
    <source>
        <dbReference type="HAMAP-Rule" id="MF_01844"/>
    </source>
</evidence>
<keyword evidence="6" id="KW-0406">Ion transport</keyword>
<evidence type="ECO:0000256" key="1">
    <source>
        <dbReference type="ARBA" id="ARBA00004429"/>
    </source>
</evidence>
<dbReference type="PANTHER" id="PTHR30341">
    <property type="entry name" value="SODIUM ION/PROTON ANTIPORTER NHAA-RELATED"/>
    <property type="match status" value="1"/>
</dbReference>
<feature type="transmembrane region" description="Helical" evidence="6">
    <location>
        <begin position="25"/>
        <end position="46"/>
    </location>
</feature>
<keyword evidence="4 6" id="KW-1133">Transmembrane helix</keyword>
<feature type="transmembrane region" description="Helical" evidence="6">
    <location>
        <begin position="163"/>
        <end position="184"/>
    </location>
</feature>
<comment type="function">
    <text evidence="6">Na(+)/H(+) antiporter that extrudes sodium in exchange for external protons.</text>
</comment>
<feature type="transmembrane region" description="Helical" evidence="6">
    <location>
        <begin position="417"/>
        <end position="438"/>
    </location>
</feature>
<dbReference type="OrthoDB" id="9808135at2"/>
<dbReference type="GO" id="GO:0006885">
    <property type="term" value="P:regulation of pH"/>
    <property type="evidence" value="ECO:0007669"/>
    <property type="project" value="UniProtKB-UniRule"/>
</dbReference>
<keyword evidence="2 6" id="KW-1003">Cell membrane</keyword>
<dbReference type="GO" id="GO:0005886">
    <property type="term" value="C:plasma membrane"/>
    <property type="evidence" value="ECO:0007669"/>
    <property type="project" value="UniProtKB-SubCell"/>
</dbReference>
<feature type="transmembrane region" description="Helical" evidence="6">
    <location>
        <begin position="190"/>
        <end position="208"/>
    </location>
</feature>
<keyword evidence="3 6" id="KW-0812">Transmembrane</keyword>
<feature type="transmembrane region" description="Helical" evidence="6">
    <location>
        <begin position="313"/>
        <end position="333"/>
    </location>
</feature>
<name>A0A1M6MGF5_MALRU</name>
<evidence type="ECO:0000256" key="4">
    <source>
        <dbReference type="ARBA" id="ARBA00022989"/>
    </source>
</evidence>
<keyword evidence="5 6" id="KW-0472">Membrane</keyword>
<keyword evidence="8" id="KW-1185">Reference proteome</keyword>
<feature type="transmembrane region" description="Helical" evidence="6">
    <location>
        <begin position="345"/>
        <end position="368"/>
    </location>
</feature>
<dbReference type="EMBL" id="FQZT01000018">
    <property type="protein sequence ID" value="SHJ82413.1"/>
    <property type="molecule type" value="Genomic_DNA"/>
</dbReference>